<dbReference type="AlphaFoldDB" id="A0A1W9S0U2"/>
<sequence>MNYTLKLILLLSLVFVPASKILTQEGEKEKYIIEADKTEGIMEGEERVIIGTGNVKITHGKLVITCDKGTSYEKQDLAILEKNVVIDDPDKGYHLTAGYVEYHKNDKHSIATQTPILTIKKEEEPIRVESELMEMFSEDDIGIARGNVWIYYQDIIAQCDLATYYGKEETIVLEGDPVAWQDESRLAGEVITLYIKDDEVDKIFIDGGSRMIYYTREEKEKVEDNMDGNKITDETGENIEEPSNPGEEYITPTPPSITVPEEVRMEREEETGEEETTGEGIENKREKKTTGRVDTYGDVMTAYFEDGEVVRVLIEGNAEGIYYPYENGEPTDERVFASGNRIDVSLRDEQVERIRITGDVSGFYDPGKEGGQTRVYGDVMVIFIADNEVDKIIIRGKAKGIYYHGREEEEKRAIKE</sequence>
<keyword evidence="1" id="KW-0472">Membrane</keyword>
<dbReference type="PANTHER" id="PTHR30189">
    <property type="entry name" value="LPS-ASSEMBLY PROTEIN"/>
    <property type="match status" value="1"/>
</dbReference>
<evidence type="ECO:0000313" key="4">
    <source>
        <dbReference type="EMBL" id="OQX90461.1"/>
    </source>
</evidence>
<organism evidence="4 5">
    <name type="scientific">Candidatus Coatesbacteria bacterium 4484_99</name>
    <dbReference type="NCBI Taxonomy" id="1970774"/>
    <lineage>
        <taxon>Bacteria</taxon>
        <taxon>Candidatus Coatesiibacteriota</taxon>
    </lineage>
</organism>
<dbReference type="Gene3D" id="2.60.450.10">
    <property type="entry name" value="Lipopolysaccharide (LPS) transport protein A like domain"/>
    <property type="match status" value="2"/>
</dbReference>
<evidence type="ECO:0000313" key="5">
    <source>
        <dbReference type="Proteomes" id="UP000192611"/>
    </source>
</evidence>
<dbReference type="EMBL" id="NATQ01000051">
    <property type="protein sequence ID" value="OQX90461.1"/>
    <property type="molecule type" value="Genomic_DNA"/>
</dbReference>
<reference evidence="5" key="1">
    <citation type="submission" date="2017-03" db="EMBL/GenBank/DDBJ databases">
        <title>Novel pathways for hydrocarbon cycling and metabolic interdependencies in hydrothermal sediment communities.</title>
        <authorList>
            <person name="Dombrowski N."/>
            <person name="Seitz K."/>
            <person name="Teske A."/>
            <person name="Baker B."/>
        </authorList>
    </citation>
    <scope>NUCLEOTIDE SEQUENCE [LARGE SCALE GENOMIC DNA]</scope>
</reference>
<evidence type="ECO:0000256" key="1">
    <source>
        <dbReference type="ARBA" id="ARBA00023237"/>
    </source>
</evidence>
<evidence type="ECO:0000259" key="3">
    <source>
        <dbReference type="Pfam" id="PF03968"/>
    </source>
</evidence>
<dbReference type="PANTHER" id="PTHR30189:SF1">
    <property type="entry name" value="LPS-ASSEMBLY PROTEIN LPTD"/>
    <property type="match status" value="1"/>
</dbReference>
<protein>
    <recommendedName>
        <fullName evidence="3">Organic solvent tolerance-like N-terminal domain-containing protein</fullName>
    </recommendedName>
</protein>
<gene>
    <name evidence="4" type="ORF">B6D57_03035</name>
</gene>
<name>A0A1W9S0U2_9BACT</name>
<feature type="compositionally biased region" description="Acidic residues" evidence="2">
    <location>
        <begin position="268"/>
        <end position="277"/>
    </location>
</feature>
<feature type="region of interest" description="Disordered" evidence="2">
    <location>
        <begin position="227"/>
        <end position="289"/>
    </location>
</feature>
<dbReference type="Pfam" id="PF03968">
    <property type="entry name" value="LptD_N"/>
    <property type="match status" value="1"/>
</dbReference>
<comment type="caution">
    <text evidence="4">The sequence shown here is derived from an EMBL/GenBank/DDBJ whole genome shotgun (WGS) entry which is preliminary data.</text>
</comment>
<proteinExistence type="predicted"/>
<evidence type="ECO:0000256" key="2">
    <source>
        <dbReference type="SAM" id="MobiDB-lite"/>
    </source>
</evidence>
<dbReference type="GO" id="GO:1990351">
    <property type="term" value="C:transporter complex"/>
    <property type="evidence" value="ECO:0007669"/>
    <property type="project" value="TreeGrafter"/>
</dbReference>
<dbReference type="Proteomes" id="UP000192611">
    <property type="component" value="Unassembled WGS sequence"/>
</dbReference>
<dbReference type="InterPro" id="IPR005653">
    <property type="entry name" value="OstA-like_N"/>
</dbReference>
<dbReference type="InterPro" id="IPR050218">
    <property type="entry name" value="LptD"/>
</dbReference>
<feature type="domain" description="Organic solvent tolerance-like N-terminal" evidence="3">
    <location>
        <begin position="33"/>
        <end position="197"/>
    </location>
</feature>
<keyword evidence="1" id="KW-0998">Cell outer membrane</keyword>
<dbReference type="GO" id="GO:0009279">
    <property type="term" value="C:cell outer membrane"/>
    <property type="evidence" value="ECO:0007669"/>
    <property type="project" value="TreeGrafter"/>
</dbReference>
<accession>A0A1W9S0U2</accession>